<keyword evidence="5" id="KW-0963">Cytoplasm</keyword>
<dbReference type="GO" id="GO:0032259">
    <property type="term" value="P:methylation"/>
    <property type="evidence" value="ECO:0007669"/>
    <property type="project" value="UniProtKB-KW"/>
</dbReference>
<evidence type="ECO:0000256" key="3">
    <source>
        <dbReference type="ARBA" id="ARBA00011890"/>
    </source>
</evidence>
<dbReference type="EMBL" id="MCRJ01000100">
    <property type="protein sequence ID" value="ODN69269.1"/>
    <property type="molecule type" value="Genomic_DNA"/>
</dbReference>
<dbReference type="GO" id="GO:0030091">
    <property type="term" value="P:protein repair"/>
    <property type="evidence" value="ECO:0007669"/>
    <property type="project" value="UniProtKB-UniRule"/>
</dbReference>
<evidence type="ECO:0000256" key="4">
    <source>
        <dbReference type="ARBA" id="ARBA00013346"/>
    </source>
</evidence>
<evidence type="ECO:0000256" key="1">
    <source>
        <dbReference type="ARBA" id="ARBA00004496"/>
    </source>
</evidence>
<dbReference type="SUPFAM" id="SSF53335">
    <property type="entry name" value="S-adenosyl-L-methionine-dependent methyltransferases"/>
    <property type="match status" value="1"/>
</dbReference>
<dbReference type="RefSeq" id="WP_210183349.1">
    <property type="nucleotide sequence ID" value="NZ_MCRJ01000100.1"/>
</dbReference>
<dbReference type="NCBIfam" id="NF001453">
    <property type="entry name" value="PRK00312.1"/>
    <property type="match status" value="1"/>
</dbReference>
<organism evidence="10 11">
    <name type="scientific">Methylobrevis pamukkalensis</name>
    <dbReference type="NCBI Taxonomy" id="1439726"/>
    <lineage>
        <taxon>Bacteria</taxon>
        <taxon>Pseudomonadati</taxon>
        <taxon>Pseudomonadota</taxon>
        <taxon>Alphaproteobacteria</taxon>
        <taxon>Hyphomicrobiales</taxon>
        <taxon>Pleomorphomonadaceae</taxon>
        <taxon>Methylobrevis</taxon>
    </lineage>
</organism>
<dbReference type="InterPro" id="IPR029063">
    <property type="entry name" value="SAM-dependent_MTases_sf"/>
</dbReference>
<dbReference type="Gene3D" id="3.40.50.150">
    <property type="entry name" value="Vaccinia Virus protein VP39"/>
    <property type="match status" value="1"/>
</dbReference>
<dbReference type="EC" id="2.1.1.77" evidence="3 9"/>
<accession>A0A1E3GYW4</accession>
<keyword evidence="8" id="KW-0949">S-adenosyl-L-methionine</keyword>
<evidence type="ECO:0000256" key="2">
    <source>
        <dbReference type="ARBA" id="ARBA00005369"/>
    </source>
</evidence>
<protein>
    <recommendedName>
        <fullName evidence="4 9">Protein-L-isoaspartate O-methyltransferase</fullName>
        <ecNumber evidence="3 9">2.1.1.77</ecNumber>
    </recommendedName>
</protein>
<evidence type="ECO:0000256" key="7">
    <source>
        <dbReference type="ARBA" id="ARBA00022679"/>
    </source>
</evidence>
<comment type="caution">
    <text evidence="10">The sequence shown here is derived from an EMBL/GenBank/DDBJ whole genome shotgun (WGS) entry which is preliminary data.</text>
</comment>
<dbReference type="PANTHER" id="PTHR11579:SF0">
    <property type="entry name" value="PROTEIN-L-ISOASPARTATE(D-ASPARTATE) O-METHYLTRANSFERASE"/>
    <property type="match status" value="1"/>
</dbReference>
<reference evidence="10 11" key="1">
    <citation type="submission" date="2016-07" db="EMBL/GenBank/DDBJ databases">
        <title>Draft Genome Sequence of Methylobrevis pamukkalensis PK2.</title>
        <authorList>
            <person name="Vasilenko O.V."/>
            <person name="Doronina N.V."/>
            <person name="Shmareva M.N."/>
            <person name="Tarlachkov S.V."/>
            <person name="Mustakhimov I."/>
            <person name="Trotsenko Y.A."/>
        </authorList>
    </citation>
    <scope>NUCLEOTIDE SEQUENCE [LARGE SCALE GENOMIC DNA]</scope>
    <source>
        <strain evidence="10 11">PK2</strain>
    </source>
</reference>
<dbReference type="InterPro" id="IPR000682">
    <property type="entry name" value="PCMT"/>
</dbReference>
<dbReference type="Proteomes" id="UP000094622">
    <property type="component" value="Unassembled WGS sequence"/>
</dbReference>
<dbReference type="PANTHER" id="PTHR11579">
    <property type="entry name" value="PROTEIN-L-ISOASPARTATE O-METHYLTRANSFERASE"/>
    <property type="match status" value="1"/>
</dbReference>
<proteinExistence type="inferred from homology"/>
<evidence type="ECO:0000313" key="10">
    <source>
        <dbReference type="EMBL" id="ODN69269.1"/>
    </source>
</evidence>
<evidence type="ECO:0000256" key="9">
    <source>
        <dbReference type="NCBIfam" id="TIGR00080"/>
    </source>
</evidence>
<comment type="subcellular location">
    <subcellularLocation>
        <location evidence="1">Cytoplasm</location>
    </subcellularLocation>
</comment>
<dbReference type="PATRIC" id="fig|1439726.3.peg.3606"/>
<dbReference type="GO" id="GO:0005737">
    <property type="term" value="C:cytoplasm"/>
    <property type="evidence" value="ECO:0007669"/>
    <property type="project" value="UniProtKB-SubCell"/>
</dbReference>
<comment type="similarity">
    <text evidence="2">Belongs to the methyltransferase superfamily. L-isoaspartyl/D-aspartyl protein methyltransferase family.</text>
</comment>
<dbReference type="AlphaFoldDB" id="A0A1E3GYW4"/>
<dbReference type="Pfam" id="PF01135">
    <property type="entry name" value="PCMT"/>
    <property type="match status" value="1"/>
</dbReference>
<dbReference type="CDD" id="cd02440">
    <property type="entry name" value="AdoMet_MTases"/>
    <property type="match status" value="1"/>
</dbReference>
<keyword evidence="6 10" id="KW-0489">Methyltransferase</keyword>
<evidence type="ECO:0000256" key="8">
    <source>
        <dbReference type="ARBA" id="ARBA00022691"/>
    </source>
</evidence>
<evidence type="ECO:0000256" key="6">
    <source>
        <dbReference type="ARBA" id="ARBA00022603"/>
    </source>
</evidence>
<gene>
    <name evidence="10" type="primary">pcm_2</name>
    <name evidence="10" type="ORF">A6302_03427</name>
</gene>
<name>A0A1E3GYW4_9HYPH</name>
<evidence type="ECO:0000256" key="5">
    <source>
        <dbReference type="ARBA" id="ARBA00022490"/>
    </source>
</evidence>
<dbReference type="NCBIfam" id="TIGR00080">
    <property type="entry name" value="pimt"/>
    <property type="match status" value="1"/>
</dbReference>
<keyword evidence="11" id="KW-1185">Reference proteome</keyword>
<keyword evidence="7 10" id="KW-0808">Transferase</keyword>
<dbReference type="PROSITE" id="PS01279">
    <property type="entry name" value="PCMT"/>
    <property type="match status" value="1"/>
</dbReference>
<sequence length="206" mass="22750">MAELVMKLRGAGINDRRLLVAIERIPRRLFLGARDQPDAAQDRALPIECGQIASAPSTVAYVLQSLDIRPDDKVLEIGTGSGFQTAIIAHLAKRVVTLDRFRTLSDLARDRFETLRLDNVVPVVADGAQGYSRHAPYDRIVLNAAVDIVPRALLDQLMDGGVLVAPVGTGTTQTLVRIVKQERTFTRTELRKVRFLKLEDGVARML</sequence>
<dbReference type="GO" id="GO:0004719">
    <property type="term" value="F:protein-L-isoaspartate (D-aspartate) O-methyltransferase activity"/>
    <property type="evidence" value="ECO:0007669"/>
    <property type="project" value="UniProtKB-UniRule"/>
</dbReference>
<evidence type="ECO:0000313" key="11">
    <source>
        <dbReference type="Proteomes" id="UP000094622"/>
    </source>
</evidence>